<evidence type="ECO:0000313" key="3">
    <source>
        <dbReference type="Proteomes" id="UP000029981"/>
    </source>
</evidence>
<sequence>MISGLILGSNPTEIKRKETKFEGSWDYLGPILIEIEGEKEFEGSWGYLRPIPVESIYTIMFFHIGAFWGMIYLRSSINIYTKHVNFSIVCAVQPGSHGSRILEKSAGGGAHGLRTARKGRRTLTARARLGLKKKADARVRLGRDGQRSDKAVANAAEKKTMRRMLARTAKRRRRLATTS</sequence>
<dbReference type="AlphaFoldDB" id="A0A0A0KPG6"/>
<reference evidence="2 3" key="2">
    <citation type="journal article" date="2009" name="PLoS ONE">
        <title>An integrated genetic and cytogenetic map of the cucumber genome.</title>
        <authorList>
            <person name="Ren Y."/>
            <person name="Zhang Z."/>
            <person name="Liu J."/>
            <person name="Staub J.E."/>
            <person name="Han Y."/>
            <person name="Cheng Z."/>
            <person name="Li X."/>
            <person name="Lu J."/>
            <person name="Miao H."/>
            <person name="Kang H."/>
            <person name="Xie B."/>
            <person name="Gu X."/>
            <person name="Wang X."/>
            <person name="Du Y."/>
            <person name="Jin W."/>
            <person name="Huang S."/>
        </authorList>
    </citation>
    <scope>NUCLEOTIDE SEQUENCE [LARGE SCALE GENOMIC DNA]</scope>
    <source>
        <strain evidence="3">cv. 9930</strain>
    </source>
</reference>
<evidence type="ECO:0000313" key="2">
    <source>
        <dbReference type="EMBL" id="KGN49591.1"/>
    </source>
</evidence>
<dbReference type="Gramene" id="KGN49591">
    <property type="protein sequence ID" value="KGN49591"/>
    <property type="gene ID" value="Csa_5G014280"/>
</dbReference>
<reference evidence="2 3" key="3">
    <citation type="journal article" date="2010" name="BMC Genomics">
        <title>Transcriptome sequencing and comparative analysis of cucumber flowers with different sex types.</title>
        <authorList>
            <person name="Guo S."/>
            <person name="Zheng Y."/>
            <person name="Joung J.G."/>
            <person name="Liu S."/>
            <person name="Zhang Z."/>
            <person name="Crasta O.R."/>
            <person name="Sobral B.W."/>
            <person name="Xu Y."/>
            <person name="Huang S."/>
            <person name="Fei Z."/>
        </authorList>
    </citation>
    <scope>NUCLEOTIDE SEQUENCE [LARGE SCALE GENOMIC DNA]</scope>
    <source>
        <strain evidence="3">cv. 9930</strain>
    </source>
</reference>
<proteinExistence type="predicted"/>
<organism evidence="2 3">
    <name type="scientific">Cucumis sativus</name>
    <name type="common">Cucumber</name>
    <dbReference type="NCBI Taxonomy" id="3659"/>
    <lineage>
        <taxon>Eukaryota</taxon>
        <taxon>Viridiplantae</taxon>
        <taxon>Streptophyta</taxon>
        <taxon>Embryophyta</taxon>
        <taxon>Tracheophyta</taxon>
        <taxon>Spermatophyta</taxon>
        <taxon>Magnoliopsida</taxon>
        <taxon>eudicotyledons</taxon>
        <taxon>Gunneridae</taxon>
        <taxon>Pentapetalae</taxon>
        <taxon>rosids</taxon>
        <taxon>fabids</taxon>
        <taxon>Cucurbitales</taxon>
        <taxon>Cucurbitaceae</taxon>
        <taxon>Benincaseae</taxon>
        <taxon>Cucumis</taxon>
    </lineage>
</organism>
<keyword evidence="1" id="KW-1133">Transmembrane helix</keyword>
<keyword evidence="1" id="KW-0472">Membrane</keyword>
<evidence type="ECO:0000256" key="1">
    <source>
        <dbReference type="SAM" id="Phobius"/>
    </source>
</evidence>
<accession>A0A0A0KPG6</accession>
<protein>
    <submittedName>
        <fullName evidence="2">Uncharacterized protein</fullName>
    </submittedName>
</protein>
<dbReference type="EMBL" id="CM002926">
    <property type="protein sequence ID" value="KGN49591.1"/>
    <property type="molecule type" value="Genomic_DNA"/>
</dbReference>
<feature type="transmembrane region" description="Helical" evidence="1">
    <location>
        <begin position="55"/>
        <end position="73"/>
    </location>
</feature>
<name>A0A0A0KPG6_CUCSA</name>
<keyword evidence="1" id="KW-0812">Transmembrane</keyword>
<reference evidence="2 3" key="1">
    <citation type="journal article" date="2009" name="Nat. Genet.">
        <title>The genome of the cucumber, Cucumis sativus L.</title>
        <authorList>
            <person name="Huang S."/>
            <person name="Li R."/>
            <person name="Zhang Z."/>
            <person name="Li L."/>
            <person name="Gu X."/>
            <person name="Fan W."/>
            <person name="Lucas W.J."/>
            <person name="Wang X."/>
            <person name="Xie B."/>
            <person name="Ni P."/>
            <person name="Ren Y."/>
            <person name="Zhu H."/>
            <person name="Li J."/>
            <person name="Lin K."/>
            <person name="Jin W."/>
            <person name="Fei Z."/>
            <person name="Li G."/>
            <person name="Staub J."/>
            <person name="Kilian A."/>
            <person name="van der Vossen E.A."/>
            <person name="Wu Y."/>
            <person name="Guo J."/>
            <person name="He J."/>
            <person name="Jia Z."/>
            <person name="Ren Y."/>
            <person name="Tian G."/>
            <person name="Lu Y."/>
            <person name="Ruan J."/>
            <person name="Qian W."/>
            <person name="Wang M."/>
            <person name="Huang Q."/>
            <person name="Li B."/>
            <person name="Xuan Z."/>
            <person name="Cao J."/>
            <person name="Asan"/>
            <person name="Wu Z."/>
            <person name="Zhang J."/>
            <person name="Cai Q."/>
            <person name="Bai Y."/>
            <person name="Zhao B."/>
            <person name="Han Y."/>
            <person name="Li Y."/>
            <person name="Li X."/>
            <person name="Wang S."/>
            <person name="Shi Q."/>
            <person name="Liu S."/>
            <person name="Cho W.K."/>
            <person name="Kim J.Y."/>
            <person name="Xu Y."/>
            <person name="Heller-Uszynska K."/>
            <person name="Miao H."/>
            <person name="Cheng Z."/>
            <person name="Zhang S."/>
            <person name="Wu J."/>
            <person name="Yang Y."/>
            <person name="Kang H."/>
            <person name="Li M."/>
            <person name="Liang H."/>
            <person name="Ren X."/>
            <person name="Shi Z."/>
            <person name="Wen M."/>
            <person name="Jian M."/>
            <person name="Yang H."/>
            <person name="Zhang G."/>
            <person name="Yang Z."/>
            <person name="Chen R."/>
            <person name="Liu S."/>
            <person name="Li J."/>
            <person name="Ma L."/>
            <person name="Liu H."/>
            <person name="Zhou Y."/>
            <person name="Zhao J."/>
            <person name="Fang X."/>
            <person name="Li G."/>
            <person name="Fang L."/>
            <person name="Li Y."/>
            <person name="Liu D."/>
            <person name="Zheng H."/>
            <person name="Zhang Y."/>
            <person name="Qin N."/>
            <person name="Li Z."/>
            <person name="Yang G."/>
            <person name="Yang S."/>
            <person name="Bolund L."/>
            <person name="Kristiansen K."/>
            <person name="Zheng H."/>
            <person name="Li S."/>
            <person name="Zhang X."/>
            <person name="Yang H."/>
            <person name="Wang J."/>
            <person name="Sun R."/>
            <person name="Zhang B."/>
            <person name="Jiang S."/>
            <person name="Wang J."/>
            <person name="Du Y."/>
            <person name="Li S."/>
        </authorList>
    </citation>
    <scope>NUCLEOTIDE SEQUENCE [LARGE SCALE GENOMIC DNA]</scope>
    <source>
        <strain evidence="3">cv. 9930</strain>
    </source>
</reference>
<keyword evidence="3" id="KW-1185">Reference proteome</keyword>
<reference evidence="2 3" key="4">
    <citation type="journal article" date="2011" name="BMC Genomics">
        <title>RNA-Seq improves annotation of protein-coding genes in the cucumber genome.</title>
        <authorList>
            <person name="Li Z."/>
            <person name="Zhang Z."/>
            <person name="Yan P."/>
            <person name="Huang S."/>
            <person name="Fei Z."/>
            <person name="Lin K."/>
        </authorList>
    </citation>
    <scope>NUCLEOTIDE SEQUENCE [LARGE SCALE GENOMIC DNA]</scope>
    <source>
        <strain evidence="3">cv. 9930</strain>
    </source>
</reference>
<dbReference type="Proteomes" id="UP000029981">
    <property type="component" value="Chromosome 5"/>
</dbReference>
<gene>
    <name evidence="2" type="ORF">Csa_5G014280</name>
</gene>